<gene>
    <name evidence="2" type="ORF">G6034_10980</name>
</gene>
<dbReference type="EMBL" id="JAAMFM010000014">
    <property type="protein sequence ID" value="NVM95430.1"/>
    <property type="molecule type" value="Genomic_DNA"/>
</dbReference>
<feature type="compositionally biased region" description="Basic residues" evidence="1">
    <location>
        <begin position="45"/>
        <end position="59"/>
    </location>
</feature>
<keyword evidence="3" id="KW-1185">Reference proteome</keyword>
<dbReference type="AlphaFoldDB" id="A0A7Y7IHZ5"/>
<accession>A0A7Y7IHZ5</accession>
<reference evidence="2 3" key="1">
    <citation type="submission" date="2020-02" db="EMBL/GenBank/DDBJ databases">
        <title>Genome sequence of strain AETb3-4.</title>
        <authorList>
            <person name="Gao J."/>
            <person name="Zhang X."/>
        </authorList>
    </citation>
    <scope>NUCLEOTIDE SEQUENCE [LARGE SCALE GENOMIC DNA]</scope>
    <source>
        <strain evidence="2 3">AETb3-4</strain>
    </source>
</reference>
<comment type="caution">
    <text evidence="2">The sequence shown here is derived from an EMBL/GenBank/DDBJ whole genome shotgun (WGS) entry which is preliminary data.</text>
</comment>
<organism evidence="2 3">
    <name type="scientific">Arthrobacter wenxiniae</name>
    <dbReference type="NCBI Taxonomy" id="2713570"/>
    <lineage>
        <taxon>Bacteria</taxon>
        <taxon>Bacillati</taxon>
        <taxon>Actinomycetota</taxon>
        <taxon>Actinomycetes</taxon>
        <taxon>Micrococcales</taxon>
        <taxon>Micrococcaceae</taxon>
        <taxon>Arthrobacter</taxon>
    </lineage>
</organism>
<dbReference type="Proteomes" id="UP000543556">
    <property type="component" value="Unassembled WGS sequence"/>
</dbReference>
<dbReference type="RefSeq" id="WP_176635148.1">
    <property type="nucleotide sequence ID" value="NZ_JAAMFM010000014.1"/>
</dbReference>
<proteinExistence type="predicted"/>
<evidence type="ECO:0000313" key="3">
    <source>
        <dbReference type="Proteomes" id="UP000543556"/>
    </source>
</evidence>
<evidence type="ECO:0000313" key="2">
    <source>
        <dbReference type="EMBL" id="NVM95430.1"/>
    </source>
</evidence>
<sequence length="59" mass="6130">MAVSSPGVTLAPLKSAAGPELERLRAGISSLELAPGQEAFVGRPGLRHPRNGGRRRAGR</sequence>
<name>A0A7Y7IHZ5_9MICC</name>
<feature type="region of interest" description="Disordered" evidence="1">
    <location>
        <begin position="40"/>
        <end position="59"/>
    </location>
</feature>
<protein>
    <submittedName>
        <fullName evidence="2">Uncharacterized protein</fullName>
    </submittedName>
</protein>
<evidence type="ECO:0000256" key="1">
    <source>
        <dbReference type="SAM" id="MobiDB-lite"/>
    </source>
</evidence>